<dbReference type="Proteomes" id="UP000295626">
    <property type="component" value="Unassembled WGS sequence"/>
</dbReference>
<dbReference type="SFLD" id="SFLDG00180">
    <property type="entry name" value="muconate_cycloisomerase"/>
    <property type="match status" value="1"/>
</dbReference>
<feature type="region of interest" description="Disordered" evidence="6">
    <location>
        <begin position="322"/>
        <end position="352"/>
    </location>
</feature>
<comment type="cofactor">
    <cofactor evidence="5">
        <name>Mg(2+)</name>
        <dbReference type="ChEBI" id="CHEBI:18420"/>
    </cofactor>
    <text evidence="5">Binds 1 Mg(2+) ion per subunit.</text>
</comment>
<dbReference type="EC" id="5.1.1.-" evidence="5"/>
<sequence>MRLRWRAYPLVLREPLRISRSTMDRRDAVQVSLAHAGVTGHGEVVTSRFLGLDRARIDTELTGLVDRIAGYPDPAALRADLPALATGCQPGVVAALDAAVHDLLGRLAGQPVHRLVGAPEPGAVPTAYTVGLVAPAAAGMAAGRLAAAGFGVLKVKAGDDHDVARVAAVRAAAPDARLLLDPNGGWTPEQAVRRLDALARYRVEMVEQPVPAGRVDRLAWVAARTPVPVVADEDAATEADLPRLAGAVAGVNVKLAKCGGIRAATRIVAAARGHGLAVMLGCLVTSSLGIAPALHLAGYARWVDLDGHLLLADDPWTGLGGHDGTLRPTGTPGLGVTPRRADPGPGDAGVAR</sequence>
<comment type="similarity">
    <text evidence="1 5">Belongs to the mandelate racemase/muconate lactonizing enzyme family.</text>
</comment>
<dbReference type="Pfam" id="PF02746">
    <property type="entry name" value="MR_MLE_N"/>
    <property type="match status" value="1"/>
</dbReference>
<keyword evidence="3 5" id="KW-0460">Magnesium</keyword>
<name>A0ABY2DLH2_9ACTN</name>
<keyword evidence="2 5" id="KW-0479">Metal-binding</keyword>
<evidence type="ECO:0000313" key="8">
    <source>
        <dbReference type="EMBL" id="TDB99799.1"/>
    </source>
</evidence>
<evidence type="ECO:0000256" key="2">
    <source>
        <dbReference type="ARBA" id="ARBA00022723"/>
    </source>
</evidence>
<evidence type="ECO:0000313" key="9">
    <source>
        <dbReference type="Proteomes" id="UP000295626"/>
    </source>
</evidence>
<protein>
    <recommendedName>
        <fullName evidence="5">Dipeptide epimerase</fullName>
        <ecNumber evidence="5">5.1.1.-</ecNumber>
    </recommendedName>
</protein>
<dbReference type="PROSITE" id="PS00909">
    <property type="entry name" value="MR_MLE_2"/>
    <property type="match status" value="1"/>
</dbReference>
<evidence type="ECO:0000256" key="6">
    <source>
        <dbReference type="SAM" id="MobiDB-lite"/>
    </source>
</evidence>
<organism evidence="8 9">
    <name type="scientific">Micromonospora fluostatini</name>
    <dbReference type="NCBI Taxonomy" id="1629071"/>
    <lineage>
        <taxon>Bacteria</taxon>
        <taxon>Bacillati</taxon>
        <taxon>Actinomycetota</taxon>
        <taxon>Actinomycetes</taxon>
        <taxon>Micromonosporales</taxon>
        <taxon>Micromonosporaceae</taxon>
        <taxon>Micromonospora</taxon>
    </lineage>
</organism>
<dbReference type="InterPro" id="IPR034593">
    <property type="entry name" value="DgoD-like"/>
</dbReference>
<dbReference type="InterPro" id="IPR013342">
    <property type="entry name" value="Mandelate_racemase_C"/>
</dbReference>
<keyword evidence="9" id="KW-1185">Reference proteome</keyword>
<dbReference type="CDD" id="cd03319">
    <property type="entry name" value="L-Ala-DL-Glu_epimerase"/>
    <property type="match status" value="1"/>
</dbReference>
<comment type="caution">
    <text evidence="8">The sequence shown here is derived from an EMBL/GenBank/DDBJ whole genome shotgun (WGS) entry which is preliminary data.</text>
</comment>
<evidence type="ECO:0000256" key="5">
    <source>
        <dbReference type="RuleBase" id="RU366006"/>
    </source>
</evidence>
<dbReference type="SFLD" id="SFLDS00001">
    <property type="entry name" value="Enolase"/>
    <property type="match status" value="1"/>
</dbReference>
<reference evidence="8 9" key="1">
    <citation type="submission" date="2019-02" db="EMBL/GenBank/DDBJ databases">
        <title>Draft genome sequences of novel Actinobacteria.</title>
        <authorList>
            <person name="Sahin N."/>
            <person name="Ay H."/>
            <person name="Saygin H."/>
        </authorList>
    </citation>
    <scope>NUCLEOTIDE SEQUENCE [LARGE SCALE GENOMIC DNA]</scope>
    <source>
        <strain evidence="8 9">JCM 30529</strain>
    </source>
</reference>
<gene>
    <name evidence="8" type="ORF">E1091_06140</name>
</gene>
<evidence type="ECO:0000256" key="1">
    <source>
        <dbReference type="ARBA" id="ARBA00008031"/>
    </source>
</evidence>
<dbReference type="SMART" id="SM00922">
    <property type="entry name" value="MR_MLE"/>
    <property type="match status" value="1"/>
</dbReference>
<dbReference type="SUPFAM" id="SSF51604">
    <property type="entry name" value="Enolase C-terminal domain-like"/>
    <property type="match status" value="1"/>
</dbReference>
<feature type="compositionally biased region" description="Low complexity" evidence="6">
    <location>
        <begin position="326"/>
        <end position="338"/>
    </location>
</feature>
<dbReference type="PANTHER" id="PTHR48080:SF3">
    <property type="entry name" value="ENOLASE SUPERFAMILY MEMBER DDB_G0284701"/>
    <property type="match status" value="1"/>
</dbReference>
<dbReference type="Pfam" id="PF13378">
    <property type="entry name" value="MR_MLE_C"/>
    <property type="match status" value="1"/>
</dbReference>
<feature type="domain" description="Mandelate racemase/muconate lactonizing enzyme C-terminal" evidence="7">
    <location>
        <begin position="135"/>
        <end position="228"/>
    </location>
</feature>
<dbReference type="PANTHER" id="PTHR48080">
    <property type="entry name" value="D-GALACTONATE DEHYDRATASE-RELATED"/>
    <property type="match status" value="1"/>
</dbReference>
<evidence type="ECO:0000259" key="7">
    <source>
        <dbReference type="SMART" id="SM00922"/>
    </source>
</evidence>
<keyword evidence="4 5" id="KW-0413">Isomerase</keyword>
<dbReference type="InterPro" id="IPR036849">
    <property type="entry name" value="Enolase-like_C_sf"/>
</dbReference>
<dbReference type="EMBL" id="SMKE01000143">
    <property type="protein sequence ID" value="TDB99799.1"/>
    <property type="molecule type" value="Genomic_DNA"/>
</dbReference>
<dbReference type="InterPro" id="IPR034603">
    <property type="entry name" value="Dipeptide_epimerase"/>
</dbReference>
<dbReference type="InterPro" id="IPR029017">
    <property type="entry name" value="Enolase-like_N"/>
</dbReference>
<evidence type="ECO:0000256" key="3">
    <source>
        <dbReference type="ARBA" id="ARBA00022842"/>
    </source>
</evidence>
<dbReference type="InterPro" id="IPR013341">
    <property type="entry name" value="Mandelate_racemase_N_dom"/>
</dbReference>
<accession>A0ABY2DLH2</accession>
<dbReference type="InterPro" id="IPR029065">
    <property type="entry name" value="Enolase_C-like"/>
</dbReference>
<dbReference type="SUPFAM" id="SSF54826">
    <property type="entry name" value="Enolase N-terminal domain-like"/>
    <property type="match status" value="1"/>
</dbReference>
<evidence type="ECO:0000256" key="4">
    <source>
        <dbReference type="ARBA" id="ARBA00023235"/>
    </source>
</evidence>
<proteinExistence type="inferred from homology"/>
<dbReference type="InterPro" id="IPR018110">
    <property type="entry name" value="Mandel_Rmase/mucon_lact_enz_CS"/>
</dbReference>
<dbReference type="Gene3D" id="3.20.20.120">
    <property type="entry name" value="Enolase-like C-terminal domain"/>
    <property type="match status" value="1"/>
</dbReference>
<dbReference type="Gene3D" id="3.30.390.10">
    <property type="entry name" value="Enolase-like, N-terminal domain"/>
    <property type="match status" value="1"/>
</dbReference>